<dbReference type="RefSeq" id="XP_029104697.1">
    <property type="nucleotide sequence ID" value="XM_029248864.1"/>
</dbReference>
<feature type="compositionally biased region" description="Polar residues" evidence="7">
    <location>
        <begin position="261"/>
        <end position="273"/>
    </location>
</feature>
<evidence type="ECO:0000313" key="11">
    <source>
        <dbReference type="Ensembl" id="ENSSFOP00015001826.2"/>
    </source>
</evidence>
<dbReference type="Ensembl" id="ENSSFOT00015001866.2">
    <property type="protein sequence ID" value="ENSSFOP00015001826.2"/>
    <property type="gene ID" value="ENSSFOG00015001242.2"/>
</dbReference>
<reference evidence="11 12" key="1">
    <citation type="submission" date="2019-04" db="EMBL/GenBank/DDBJ databases">
        <authorList>
            <consortium name="Wellcome Sanger Institute Data Sharing"/>
        </authorList>
    </citation>
    <scope>NUCLEOTIDE SEQUENCE [LARGE SCALE GENOMIC DNA]</scope>
</reference>
<dbReference type="OrthoDB" id="10066605at2759"/>
<feature type="transmembrane region" description="Helical" evidence="8">
    <location>
        <begin position="529"/>
        <end position="553"/>
    </location>
</feature>
<reference evidence="11" key="2">
    <citation type="submission" date="2025-08" db="UniProtKB">
        <authorList>
            <consortium name="Ensembl"/>
        </authorList>
    </citation>
    <scope>IDENTIFICATION</scope>
</reference>
<dbReference type="Proteomes" id="UP000694397">
    <property type="component" value="Chromosome 24"/>
</dbReference>
<feature type="transmembrane region" description="Helical" evidence="8">
    <location>
        <begin position="456"/>
        <end position="477"/>
    </location>
</feature>
<dbReference type="GeneTree" id="ENSGT00730000111591"/>
<dbReference type="PANTHER" id="PTHR35578:SF6">
    <property type="entry name" value="PROLINE-RICH TRANSMEMBRANE PROTEIN 4"/>
    <property type="match status" value="1"/>
</dbReference>
<keyword evidence="3 8" id="KW-0812">Transmembrane</keyword>
<gene>
    <name evidence="11" type="primary">prrt4b</name>
</gene>
<dbReference type="RefSeq" id="XP_029104695.1">
    <property type="nucleotide sequence ID" value="XM_029248862.1"/>
</dbReference>
<evidence type="ECO:0000259" key="10">
    <source>
        <dbReference type="Pfam" id="PF25987"/>
    </source>
</evidence>
<sequence>MLFPSWTLALCLWHSILGSLQAMSLAGIQGRRSLSQPQPIAEPGNYRYADSFGSLKDSFFWPFWTPEGGTGEARTPSFLSLPFALPFDLWSSSPKTEEEAKSTQWSLKVSSPATTTDSDPGLEDRKDASPKTAIGTSWKNAMSTPGMTTGVVLKGTRLLPSTTSHSIGHSTSHEHGTDLPWPSSSFSNDGDSFRATPTVRDTTLHTASTVKAITREATHNTVSMQPGLDNRSTTQTISAVDQEATTSPGRERTTSPELTDKPSSTSKGQTGPETMTAGHSRLSEETGQPPTAAPSVNTNSPDVSRGFERRGGEGRVEGEDPGIQWTATVSSITALGPLFAGTLPDEEWPSGIPANESYSLPDCNMDVSGDCNASDPWSPAFPDENATTNQSYNPLLLLTPPMFVPLYSDWNSAMATWGAAWEAHVYGLGSVFTLVALLSALNLLCLPYRCPSGCGYFALVNVFLLAAGASRGFSLFYDAYSHQDKLPFAGTLLLYEAPFPCLTGAFGIVFLLLSMRSRMQLSHSVLQHPCFLATLVLAHFITTFGSVALLQVFTQQPCLFFVSQGAFVLLAAMLATTYFIFYCYVRADSKHIYHLNNTSPPVERYNRCPFADAKDWERAAATAVLAALFALACAGLQLYAMLHALGLGATEVFPPWPWWAFHLSCRLCEAGVCLTLALIVMHPLYCSSDPPHIGCWPRMFRGHLAVKSPVLPNNYAWSQQEKLVICDAIGRGESECLPLYTLVEHRLSSVDGLDLLYRSNRSLAAGELDLIKAKAGSLRSSLSSLRLDSDSTADLRPPSPIDLRRSIDEALFGEALFPQSLFSTSSNLSLNANPGSERQALRESSADHSLYRTTSCGEMEAAPPKALEPRLRGSSDAASSSSSAGRWQDSSSSSIFRASLDGSSLVLCSSPERSAHGHASFGSSRIAPGHLSQSSLNQVAHLQRGYQTLGSASQESLEQPGSQDLAVQAEFISVCRQIDALSICSDTIDL</sequence>
<dbReference type="AlphaFoldDB" id="A0A8C9QWD5"/>
<dbReference type="InterPro" id="IPR052836">
    <property type="entry name" value="PRRT_domain-containing"/>
</dbReference>
<evidence type="ECO:0000256" key="2">
    <source>
        <dbReference type="ARBA" id="ARBA00022553"/>
    </source>
</evidence>
<feature type="region of interest" description="Disordered" evidence="7">
    <location>
        <begin position="162"/>
        <end position="323"/>
    </location>
</feature>
<proteinExistence type="predicted"/>
<dbReference type="Pfam" id="PF25987">
    <property type="entry name" value="PRRT3"/>
    <property type="match status" value="1"/>
</dbReference>
<feature type="compositionally biased region" description="Low complexity" evidence="7">
    <location>
        <begin position="874"/>
        <end position="889"/>
    </location>
</feature>
<evidence type="ECO:0000256" key="6">
    <source>
        <dbReference type="ARBA" id="ARBA00023136"/>
    </source>
</evidence>
<feature type="compositionally biased region" description="Polar residues" evidence="7">
    <location>
        <begin position="285"/>
        <end position="302"/>
    </location>
</feature>
<evidence type="ECO:0000256" key="3">
    <source>
        <dbReference type="ARBA" id="ARBA00022692"/>
    </source>
</evidence>
<accession>A0A8C9QWD5</accession>
<organism evidence="11 12">
    <name type="scientific">Scleropages formosus</name>
    <name type="common">Asian bonytongue</name>
    <name type="synonym">Osteoglossum formosum</name>
    <dbReference type="NCBI Taxonomy" id="113540"/>
    <lineage>
        <taxon>Eukaryota</taxon>
        <taxon>Metazoa</taxon>
        <taxon>Chordata</taxon>
        <taxon>Craniata</taxon>
        <taxon>Vertebrata</taxon>
        <taxon>Euteleostomi</taxon>
        <taxon>Actinopterygii</taxon>
        <taxon>Neopterygii</taxon>
        <taxon>Teleostei</taxon>
        <taxon>Osteoglossocephala</taxon>
        <taxon>Osteoglossomorpha</taxon>
        <taxon>Osteoglossiformes</taxon>
        <taxon>Osteoglossidae</taxon>
        <taxon>Scleropages</taxon>
    </lineage>
</organism>
<feature type="compositionally biased region" description="Polar residues" evidence="7">
    <location>
        <begin position="199"/>
        <end position="211"/>
    </location>
</feature>
<comment type="subcellular location">
    <subcellularLocation>
        <location evidence="1">Membrane</location>
        <topology evidence="1">Multi-pass membrane protein</topology>
    </subcellularLocation>
</comment>
<feature type="signal peptide" evidence="9">
    <location>
        <begin position="1"/>
        <end position="22"/>
    </location>
</feature>
<feature type="compositionally biased region" description="Basic and acidic residues" evidence="7">
    <location>
        <begin position="305"/>
        <end position="318"/>
    </location>
</feature>
<keyword evidence="6 8" id="KW-0472">Membrane</keyword>
<evidence type="ECO:0000256" key="4">
    <source>
        <dbReference type="ARBA" id="ARBA00022729"/>
    </source>
</evidence>
<keyword evidence="5 8" id="KW-1133">Transmembrane helix</keyword>
<evidence type="ECO:0000256" key="1">
    <source>
        <dbReference type="ARBA" id="ARBA00004141"/>
    </source>
</evidence>
<feature type="transmembrane region" description="Helical" evidence="8">
    <location>
        <begin position="423"/>
        <end position="444"/>
    </location>
</feature>
<dbReference type="RefSeq" id="XP_029104696.1">
    <property type="nucleotide sequence ID" value="XM_029248863.1"/>
</dbReference>
<evidence type="ECO:0000256" key="5">
    <source>
        <dbReference type="ARBA" id="ARBA00022989"/>
    </source>
</evidence>
<feature type="domain" description="Proline-rich transmembrane protein 3/4" evidence="10">
    <location>
        <begin position="409"/>
        <end position="701"/>
    </location>
</feature>
<protein>
    <submittedName>
        <fullName evidence="11">Proline rich transmembrane protein 4</fullName>
    </submittedName>
</protein>
<name>A0A8C9QWD5_SCLFO</name>
<feature type="compositionally biased region" description="Polar residues" evidence="7">
    <location>
        <begin position="102"/>
        <end position="118"/>
    </location>
</feature>
<feature type="transmembrane region" description="Helical" evidence="8">
    <location>
        <begin position="497"/>
        <end position="517"/>
    </location>
</feature>
<keyword evidence="2" id="KW-0597">Phosphoprotein</keyword>
<dbReference type="PANTHER" id="PTHR35578">
    <property type="entry name" value="PROLINE-RICH TRANSMEMBRANE PROTEIN 4-RELATED"/>
    <property type="match status" value="1"/>
</dbReference>
<reference evidence="11" key="3">
    <citation type="submission" date="2025-09" db="UniProtKB">
        <authorList>
            <consortium name="Ensembl"/>
        </authorList>
    </citation>
    <scope>IDENTIFICATION</scope>
</reference>
<keyword evidence="12" id="KW-1185">Reference proteome</keyword>
<feature type="region of interest" description="Disordered" evidence="7">
    <location>
        <begin position="100"/>
        <end position="146"/>
    </location>
</feature>
<keyword evidence="4 9" id="KW-0732">Signal</keyword>
<feature type="compositionally biased region" description="Polar residues" evidence="7">
    <location>
        <begin position="134"/>
        <end position="146"/>
    </location>
</feature>
<evidence type="ECO:0000256" key="7">
    <source>
        <dbReference type="SAM" id="MobiDB-lite"/>
    </source>
</evidence>
<feature type="transmembrane region" description="Helical" evidence="8">
    <location>
        <begin position="619"/>
        <end position="639"/>
    </location>
</feature>
<feature type="chain" id="PRO_5034467923" evidence="9">
    <location>
        <begin position="23"/>
        <end position="990"/>
    </location>
</feature>
<feature type="compositionally biased region" description="Polar residues" evidence="7">
    <location>
        <begin position="219"/>
        <end position="248"/>
    </location>
</feature>
<feature type="region of interest" description="Disordered" evidence="7">
    <location>
        <begin position="856"/>
        <end position="889"/>
    </location>
</feature>
<feature type="transmembrane region" description="Helical" evidence="8">
    <location>
        <begin position="559"/>
        <end position="585"/>
    </location>
</feature>
<dbReference type="GeneID" id="108936442"/>
<evidence type="ECO:0000256" key="9">
    <source>
        <dbReference type="SAM" id="SignalP"/>
    </source>
</evidence>
<evidence type="ECO:0000256" key="8">
    <source>
        <dbReference type="SAM" id="Phobius"/>
    </source>
</evidence>
<evidence type="ECO:0000313" key="12">
    <source>
        <dbReference type="Proteomes" id="UP000694397"/>
    </source>
</evidence>
<feature type="compositionally biased region" description="Basic and acidic residues" evidence="7">
    <location>
        <begin position="249"/>
        <end position="260"/>
    </location>
</feature>
<dbReference type="InterPro" id="IPR059081">
    <property type="entry name" value="PRRT3-4"/>
</dbReference>